<proteinExistence type="predicted"/>
<name>A0AAI9DZD5_KLEOX</name>
<dbReference type="InterPro" id="IPR012334">
    <property type="entry name" value="Pectin_lyas_fold"/>
</dbReference>
<dbReference type="EMBL" id="ABNOCX020000007">
    <property type="protein sequence ID" value="EML7083226.1"/>
    <property type="molecule type" value="Genomic_DNA"/>
</dbReference>
<comment type="caution">
    <text evidence="3">The sequence shown here is derived from an EMBL/GenBank/DDBJ whole genome shotgun (WGS) entry which is preliminary data.</text>
</comment>
<dbReference type="AlphaFoldDB" id="A0AAI9DZD5"/>
<gene>
    <name evidence="3" type="ORF">RYF40_003709</name>
</gene>
<dbReference type="Pfam" id="PF12708">
    <property type="entry name" value="Pect-lyase_RHGA_epim"/>
    <property type="match status" value="1"/>
</dbReference>
<dbReference type="RefSeq" id="WP_142447801.1">
    <property type="nucleotide sequence ID" value="NZ_CABGIA010000004.1"/>
</dbReference>
<dbReference type="InterPro" id="IPR011050">
    <property type="entry name" value="Pectin_lyase_fold/virulence"/>
</dbReference>
<protein>
    <submittedName>
        <fullName evidence="3">Right-handed parallel beta-helix repeat-containing protein</fullName>
    </submittedName>
</protein>
<evidence type="ECO:0000259" key="1">
    <source>
        <dbReference type="Pfam" id="PF12708"/>
    </source>
</evidence>
<organism evidence="3">
    <name type="scientific">Klebsiella oxytoca</name>
    <dbReference type="NCBI Taxonomy" id="571"/>
    <lineage>
        <taxon>Bacteria</taxon>
        <taxon>Pseudomonadati</taxon>
        <taxon>Pseudomonadota</taxon>
        <taxon>Gammaproteobacteria</taxon>
        <taxon>Enterobacterales</taxon>
        <taxon>Enterobacteriaceae</taxon>
        <taxon>Klebsiella/Raoultella group</taxon>
        <taxon>Klebsiella</taxon>
    </lineage>
</organism>
<evidence type="ECO:0000259" key="2">
    <source>
        <dbReference type="Pfam" id="PF13229"/>
    </source>
</evidence>
<accession>A0AAI9DZD5</accession>
<dbReference type="InterPro" id="IPR024535">
    <property type="entry name" value="RHGA/B-epi-like_pectate_lyase"/>
</dbReference>
<reference evidence="3" key="1">
    <citation type="submission" date="2024-02" db="EMBL/GenBank/DDBJ databases">
        <authorList>
            <consortium name="Clinical and Environmental Microbiology Branch: Whole genome sequencing antimicrobial resistance pathogens in the healthcare setting"/>
        </authorList>
    </citation>
    <scope>NUCLEOTIDE SEQUENCE</scope>
    <source>
        <strain evidence="3">2023BB-00086</strain>
    </source>
</reference>
<dbReference type="Gene3D" id="2.160.20.10">
    <property type="entry name" value="Single-stranded right-handed beta-helix, Pectin lyase-like"/>
    <property type="match status" value="2"/>
</dbReference>
<dbReference type="SMART" id="SM00710">
    <property type="entry name" value="PbH1"/>
    <property type="match status" value="8"/>
</dbReference>
<dbReference type="InterPro" id="IPR006626">
    <property type="entry name" value="PbH1"/>
</dbReference>
<evidence type="ECO:0000313" key="3">
    <source>
        <dbReference type="EMBL" id="EML7083226.1"/>
    </source>
</evidence>
<feature type="domain" description="Right handed beta helix" evidence="2">
    <location>
        <begin position="514"/>
        <end position="660"/>
    </location>
</feature>
<dbReference type="InterPro" id="IPR039448">
    <property type="entry name" value="Beta_helix"/>
</dbReference>
<feature type="domain" description="Rhamnogalacturonase A/B/Epimerase-like pectate lyase" evidence="1">
    <location>
        <begin position="271"/>
        <end position="344"/>
    </location>
</feature>
<dbReference type="Pfam" id="PF13229">
    <property type="entry name" value="Beta_helix"/>
    <property type="match status" value="1"/>
</dbReference>
<dbReference type="SUPFAM" id="SSF51126">
    <property type="entry name" value="Pectin lyase-like"/>
    <property type="match status" value="1"/>
</dbReference>
<sequence>MAFNPPLGSTSPEVLVGNAKRLDELVNGPAADVPDRGGDPLDSWRLIMEQNQTRVEQLDDIITSLDTASFTFPDEPAGIAGTTDGQYFRVPQGEGNVVGFNYYKNSAGMAVIVASVASAEITKLLGMTDDSGLVRTVSSDGKVTEVKTETGDNYLAGMDESIQEMASRSGKDSSVNLHSATDKDGLQLVITDAEGKIRIPLTDFPLQDLLAQVQPVPGPFLNTLSAADKAAYGYIDELGGLNLPGIPTSVNNMLNSLSRRVQQQADSRFLTSIKDYGWDPSSQEDARQVIQRAIRDMARNTYGGVIYLPPGIYRLSSFLTPAPNVSIIGAGTGKTILMPYGSYSALQFTTSPTNPVPELTDFVYSDFEVDCQDQVLPDEGYLPRTKGLYFNFYRRGHLHRLRVRNSGATGIGIDFARDSAITECVVENFGRLAPSGNDNPAGASGLGLGAGGTQSEPLYVAGNFCRNGKNFGIFLEKQHGTNAPYSSEHTIVTGNTCTGNNAGLGDCGVDGMIATNNNFSENNYGVIISPGTVLAYPGSRGRLQCNIIAKNAKHGVYYNSTTEQRDGEYQIDSNTIRDNGEDGINLKAPGQEVRSMFIQGNDVYRNGRHGLNLEDGTAINMDVVNNRFWNNGLTASGNGINLASEVKLSSFSGNKIRDIQATPTQQYPFNATGALTDVDISFNHCVGNAQNTLNLTGTQTRVTTLNNPGI</sequence>